<reference evidence="8" key="1">
    <citation type="submission" date="2017-09" db="EMBL/GenBank/DDBJ databases">
        <authorList>
            <person name="Feng G."/>
            <person name="Zhu H."/>
        </authorList>
    </citation>
    <scope>NUCLEOTIDE SEQUENCE [LARGE SCALE GENOMIC DNA]</scope>
    <source>
        <strain evidence="8">1PNM-20</strain>
    </source>
</reference>
<dbReference type="GO" id="GO:0055085">
    <property type="term" value="P:transmembrane transport"/>
    <property type="evidence" value="ECO:0007669"/>
    <property type="project" value="InterPro"/>
</dbReference>
<evidence type="ECO:0000256" key="1">
    <source>
        <dbReference type="ARBA" id="ARBA00004167"/>
    </source>
</evidence>
<evidence type="ECO:0000256" key="5">
    <source>
        <dbReference type="SAM" id="MobiDB-lite"/>
    </source>
</evidence>
<evidence type="ECO:0000313" key="8">
    <source>
        <dbReference type="Proteomes" id="UP000218151"/>
    </source>
</evidence>
<protein>
    <submittedName>
        <fullName evidence="7">Energy transducer TonB</fullName>
    </submittedName>
</protein>
<comment type="caution">
    <text evidence="7">The sequence shown here is derived from an EMBL/GenBank/DDBJ whole genome shotgun (WGS) entry which is preliminary data.</text>
</comment>
<evidence type="ECO:0000256" key="4">
    <source>
        <dbReference type="ARBA" id="ARBA00023136"/>
    </source>
</evidence>
<feature type="region of interest" description="Disordered" evidence="5">
    <location>
        <begin position="1"/>
        <end position="21"/>
    </location>
</feature>
<evidence type="ECO:0000256" key="2">
    <source>
        <dbReference type="ARBA" id="ARBA00022692"/>
    </source>
</evidence>
<organism evidence="7 8">
    <name type="scientific">Sphingomonas lenta</name>
    <dbReference type="NCBI Taxonomy" id="1141887"/>
    <lineage>
        <taxon>Bacteria</taxon>
        <taxon>Pseudomonadati</taxon>
        <taxon>Pseudomonadota</taxon>
        <taxon>Alphaproteobacteria</taxon>
        <taxon>Sphingomonadales</taxon>
        <taxon>Sphingomonadaceae</taxon>
        <taxon>Sphingomonas</taxon>
    </lineage>
</organism>
<gene>
    <name evidence="7" type="ORF">CKY28_03950</name>
</gene>
<dbReference type="Pfam" id="PF03544">
    <property type="entry name" value="TonB_C"/>
    <property type="match status" value="1"/>
</dbReference>
<accession>A0A2A2SIY4</accession>
<dbReference type="InterPro" id="IPR037682">
    <property type="entry name" value="TonB_C"/>
</dbReference>
<keyword evidence="4" id="KW-0472">Membrane</keyword>
<evidence type="ECO:0000256" key="3">
    <source>
        <dbReference type="ARBA" id="ARBA00022989"/>
    </source>
</evidence>
<name>A0A2A2SIY4_9SPHN</name>
<dbReference type="GO" id="GO:0016020">
    <property type="term" value="C:membrane"/>
    <property type="evidence" value="ECO:0007669"/>
    <property type="project" value="UniProtKB-SubCell"/>
</dbReference>
<keyword evidence="2" id="KW-0812">Transmembrane</keyword>
<dbReference type="InterPro" id="IPR006260">
    <property type="entry name" value="TonB/TolA_C"/>
</dbReference>
<dbReference type="OrthoDB" id="7390536at2"/>
<proteinExistence type="predicted"/>
<dbReference type="Gene3D" id="3.30.1150.10">
    <property type="match status" value="1"/>
</dbReference>
<dbReference type="SUPFAM" id="SSF74653">
    <property type="entry name" value="TolA/TonB C-terminal domain"/>
    <property type="match status" value="1"/>
</dbReference>
<dbReference type="Proteomes" id="UP000218151">
    <property type="component" value="Unassembled WGS sequence"/>
</dbReference>
<keyword evidence="3" id="KW-1133">Transmembrane helix</keyword>
<evidence type="ECO:0000259" key="6">
    <source>
        <dbReference type="PROSITE" id="PS52015"/>
    </source>
</evidence>
<dbReference type="PROSITE" id="PS52015">
    <property type="entry name" value="TONB_CTD"/>
    <property type="match status" value="1"/>
</dbReference>
<feature type="domain" description="TonB C-terminal" evidence="6">
    <location>
        <begin position="90"/>
        <end position="182"/>
    </location>
</feature>
<dbReference type="NCBIfam" id="TIGR01352">
    <property type="entry name" value="tonB_Cterm"/>
    <property type="match status" value="1"/>
</dbReference>
<sequence length="182" mass="19328">MPTVRSKRPEGRAAPPNIRSRATQVVAPVPVVPLPVPPLIVTAPVAHVGSQATAGAADRVGPGTGAGGRGDGFGGGGEGDGDGGGYEGELSPPRWRSGRLSNAVLPEALRWREGLYAVEMRFIVETDGRLTGCRVVESSGWPELDANACRAMELRMRYEPAREPDGRAVRVPLITRQEWQVD</sequence>
<dbReference type="EMBL" id="NSLI01000002">
    <property type="protein sequence ID" value="PAX09120.1"/>
    <property type="molecule type" value="Genomic_DNA"/>
</dbReference>
<dbReference type="AlphaFoldDB" id="A0A2A2SIY4"/>
<feature type="region of interest" description="Disordered" evidence="5">
    <location>
        <begin position="54"/>
        <end position="95"/>
    </location>
</feature>
<keyword evidence="8" id="KW-1185">Reference proteome</keyword>
<comment type="subcellular location">
    <subcellularLocation>
        <location evidence="1">Membrane</location>
        <topology evidence="1">Single-pass membrane protein</topology>
    </subcellularLocation>
</comment>
<feature type="compositionally biased region" description="Gly residues" evidence="5">
    <location>
        <begin position="62"/>
        <end position="87"/>
    </location>
</feature>
<evidence type="ECO:0000313" key="7">
    <source>
        <dbReference type="EMBL" id="PAX09120.1"/>
    </source>
</evidence>